<organism evidence="1 2">
    <name type="scientific">Brevibacillus ruminantium</name>
    <dbReference type="NCBI Taxonomy" id="2950604"/>
    <lineage>
        <taxon>Bacteria</taxon>
        <taxon>Bacillati</taxon>
        <taxon>Bacillota</taxon>
        <taxon>Bacilli</taxon>
        <taxon>Bacillales</taxon>
        <taxon>Paenibacillaceae</taxon>
        <taxon>Brevibacillus</taxon>
    </lineage>
</organism>
<dbReference type="EMBL" id="CP098755">
    <property type="protein sequence ID" value="USG65992.1"/>
    <property type="molecule type" value="Genomic_DNA"/>
</dbReference>
<evidence type="ECO:0008006" key="3">
    <source>
        <dbReference type="Google" id="ProtNLM"/>
    </source>
</evidence>
<evidence type="ECO:0000313" key="2">
    <source>
        <dbReference type="Proteomes" id="UP001056500"/>
    </source>
</evidence>
<dbReference type="RefSeq" id="WP_251873076.1">
    <property type="nucleotide sequence ID" value="NZ_CP098755.1"/>
</dbReference>
<reference evidence="1" key="1">
    <citation type="submission" date="2022-06" db="EMBL/GenBank/DDBJ databases">
        <title>Genome sequencing of Brevibacillus sp. BB3-R1.</title>
        <authorList>
            <person name="Heo J."/>
            <person name="Lee D."/>
            <person name="Won M."/>
            <person name="Han B.-H."/>
            <person name="Hong S.-B."/>
            <person name="Kwon S.-W."/>
        </authorList>
    </citation>
    <scope>NUCLEOTIDE SEQUENCE</scope>
    <source>
        <strain evidence="1">BB3-R1</strain>
    </source>
</reference>
<protein>
    <recommendedName>
        <fullName evidence="3">DUF4252 domain-containing protein</fullName>
    </recommendedName>
</protein>
<gene>
    <name evidence="1" type="ORF">NDK47_01140</name>
</gene>
<keyword evidence="2" id="KW-1185">Reference proteome</keyword>
<evidence type="ECO:0000313" key="1">
    <source>
        <dbReference type="EMBL" id="USG65992.1"/>
    </source>
</evidence>
<proteinExistence type="predicted"/>
<dbReference type="Proteomes" id="UP001056500">
    <property type="component" value="Chromosome"/>
</dbReference>
<accession>A0ABY4WFY6</accession>
<sequence>MRKGQILIFSLLIIYSLSQLIYFPGLKVSSFDELGLFDKHKITGLAITKIGENDRVQLTDQKEIQKILDDLSKLELRKIKSEMDAMDMDPTQIDAEKNSQKYFIDIKENNRDVGTAYLSGTKYIKFYMDSTTEILIYKIVNTPELDIHHVFDSAKNN</sequence>
<name>A0ABY4WFY6_9BACL</name>